<gene>
    <name evidence="5" type="ORF">ACFFTU_03360</name>
</gene>
<dbReference type="InterPro" id="IPR049532">
    <property type="entry name" value="GAP1-like_C"/>
</dbReference>
<dbReference type="InterPro" id="IPR045401">
    <property type="entry name" value="GAP1-M"/>
</dbReference>
<proteinExistence type="predicted"/>
<dbReference type="Pfam" id="PF20014">
    <property type="entry name" value="GAP1-M"/>
    <property type="match status" value="1"/>
</dbReference>
<protein>
    <submittedName>
        <fullName evidence="5">GTPase-associated protein 1-related protein</fullName>
    </submittedName>
</protein>
<comment type="caution">
    <text evidence="5">The sequence shown here is derived from an EMBL/GenBank/DDBJ whole genome shotgun (WGS) entry which is preliminary data.</text>
</comment>
<evidence type="ECO:0000313" key="6">
    <source>
        <dbReference type="Proteomes" id="UP001589718"/>
    </source>
</evidence>
<dbReference type="Pfam" id="PF20052">
    <property type="entry name" value="GAP1-C"/>
    <property type="match status" value="1"/>
</dbReference>
<feature type="domain" description="GTPase-associated protein 1 N-terminal" evidence="2">
    <location>
        <begin position="20"/>
        <end position="99"/>
    </location>
</feature>
<feature type="domain" description="GTPase-associated protein 1-like C-terminal" evidence="4">
    <location>
        <begin position="374"/>
        <end position="731"/>
    </location>
</feature>
<sequence length="751" mass="78700">MSLAQLHYTSAAGFTAVSPDVPRELLDEAEEVLAAFPAPAFSLTQLSDGSRLLSRTTTDPESGAAHTHAVHLPAGERLPGGALPVTAWDSPRWAPVAPAPGSTPEPLDLLTPAAGFFDREGLAAFAAACGERLAGVLADVRALCEDPGAQPVVLVAQDPADIARWVAVVGAALPREHAHGLTFTTYAERPEHALQQIIGTSPDVVFPTAGFRVHRCDSGPSVTGAGSVPSVTDGGSAVSGTGAGPDSSDTGAGPARGGDDAWAAVAAQVWRAGRPELFKRAAAQPSLSNGEFEEGPLAATALSAGVPLDSRGRTAAARWAEQHADGLSASDWPALVGALCAPVPGPRPDGELDALARLAERVDGKVPTEILAPLAALFAAEDDNPTAVPELARQLAHELLADPERARSAAVREALDRHTDLHAQLLFHLDGLAPDNPFSVVRLLHTADLVRGVPDGLPHLRMCAAYPLPGASRQGSDEDRESTLHTVLRAAGVSPMVEPLVLRTGFRLVWPENLLPTPQEARWILGETGSDAHRTAGTYPELIRAALEGPADDPDVTPLAADLIRCFPHEIDARQLGALRMLEFAESLAEGRAGAGPVATALTLRSAAHPVEPAVLRRTFGLVARDLLAEQRPVGELSALARSGDADLIGAYGAAARTAPLLDRLRTAPSYAADCFVAWTSHVGASGVWDETRGALLEEVLRPALQHMTSREIASLLEHLDRSGGTHAADFRAWHRPGGTLGRLARRFGRR</sequence>
<accession>A0ABV5P722</accession>
<keyword evidence="6" id="KW-1185">Reference proteome</keyword>
<evidence type="ECO:0000256" key="1">
    <source>
        <dbReference type="SAM" id="MobiDB-lite"/>
    </source>
</evidence>
<evidence type="ECO:0000259" key="2">
    <source>
        <dbReference type="Pfam" id="PF20013"/>
    </source>
</evidence>
<reference evidence="5 6" key="1">
    <citation type="submission" date="2024-09" db="EMBL/GenBank/DDBJ databases">
        <authorList>
            <person name="Sun Q."/>
            <person name="Mori K."/>
        </authorList>
    </citation>
    <scope>NUCLEOTIDE SEQUENCE [LARGE SCALE GENOMIC DNA]</scope>
    <source>
        <strain evidence="5 6">JCM 4362</strain>
    </source>
</reference>
<feature type="region of interest" description="Disordered" evidence="1">
    <location>
        <begin position="222"/>
        <end position="258"/>
    </location>
</feature>
<name>A0ABV5P722_STRCM</name>
<evidence type="ECO:0000313" key="5">
    <source>
        <dbReference type="EMBL" id="MFB9518990.1"/>
    </source>
</evidence>
<evidence type="ECO:0000259" key="3">
    <source>
        <dbReference type="Pfam" id="PF20014"/>
    </source>
</evidence>
<dbReference type="RefSeq" id="WP_345217725.1">
    <property type="nucleotide sequence ID" value="NZ_BAAAXE010000001.1"/>
</dbReference>
<dbReference type="Proteomes" id="UP001589718">
    <property type="component" value="Unassembled WGS sequence"/>
</dbReference>
<dbReference type="Pfam" id="PF20013">
    <property type="entry name" value="GAP1-N2"/>
    <property type="match status" value="1"/>
</dbReference>
<dbReference type="EMBL" id="JBHMCR010000002">
    <property type="protein sequence ID" value="MFB9518990.1"/>
    <property type="molecule type" value="Genomic_DNA"/>
</dbReference>
<organism evidence="5 6">
    <name type="scientific">Streptomyces cremeus</name>
    <dbReference type="NCBI Taxonomy" id="66881"/>
    <lineage>
        <taxon>Bacteria</taxon>
        <taxon>Bacillati</taxon>
        <taxon>Actinomycetota</taxon>
        <taxon>Actinomycetes</taxon>
        <taxon>Kitasatosporales</taxon>
        <taxon>Streptomycetaceae</taxon>
        <taxon>Streptomyces</taxon>
    </lineage>
</organism>
<dbReference type="InterPro" id="IPR045402">
    <property type="entry name" value="GAP1-N2"/>
</dbReference>
<evidence type="ECO:0000259" key="4">
    <source>
        <dbReference type="Pfam" id="PF20052"/>
    </source>
</evidence>
<feature type="domain" description="GTPase-associated protein 1 middle" evidence="3">
    <location>
        <begin position="123"/>
        <end position="203"/>
    </location>
</feature>